<reference evidence="3 4" key="1">
    <citation type="submission" date="2021-04" db="EMBL/GenBank/DDBJ databases">
        <title>Chitinophaga sp. nov., isolated from the rhizosphere soil.</title>
        <authorList>
            <person name="He S."/>
        </authorList>
    </citation>
    <scope>NUCLEOTIDE SEQUENCE [LARGE SCALE GENOMIC DNA]</scope>
    <source>
        <strain evidence="3 4">2R12</strain>
    </source>
</reference>
<evidence type="ECO:0000259" key="1">
    <source>
        <dbReference type="Pfam" id="PF13175"/>
    </source>
</evidence>
<keyword evidence="4" id="KW-1185">Reference proteome</keyword>
<evidence type="ECO:0000313" key="3">
    <source>
        <dbReference type="EMBL" id="MBS0032413.1"/>
    </source>
</evidence>
<dbReference type="Pfam" id="PF20469">
    <property type="entry name" value="OLD-like_TOPRIM"/>
    <property type="match status" value="1"/>
</dbReference>
<dbReference type="InterPro" id="IPR041685">
    <property type="entry name" value="AAA_GajA/Old/RecF-like"/>
</dbReference>
<feature type="domain" description="OLD protein-like TOPRIM" evidence="2">
    <location>
        <begin position="512"/>
        <end position="576"/>
    </location>
</feature>
<dbReference type="SUPFAM" id="SSF52540">
    <property type="entry name" value="P-loop containing nucleoside triphosphate hydrolases"/>
    <property type="match status" value="1"/>
</dbReference>
<comment type="caution">
    <text evidence="3">The sequence shown here is derived from an EMBL/GenBank/DDBJ whole genome shotgun (WGS) entry which is preliminary data.</text>
</comment>
<dbReference type="Proteomes" id="UP000676386">
    <property type="component" value="Unassembled WGS sequence"/>
</dbReference>
<dbReference type="Gene3D" id="3.40.50.300">
    <property type="entry name" value="P-loop containing nucleotide triphosphate hydrolases"/>
    <property type="match status" value="1"/>
</dbReference>
<dbReference type="CDD" id="cd01026">
    <property type="entry name" value="TOPRIM_OLD"/>
    <property type="match status" value="1"/>
</dbReference>
<dbReference type="InterPro" id="IPR027417">
    <property type="entry name" value="P-loop_NTPase"/>
</dbReference>
<evidence type="ECO:0000313" key="4">
    <source>
        <dbReference type="Proteomes" id="UP000676386"/>
    </source>
</evidence>
<dbReference type="RefSeq" id="WP_211977579.1">
    <property type="nucleotide sequence ID" value="NZ_JAGTXB010000036.1"/>
</dbReference>
<dbReference type="InterPro" id="IPR034139">
    <property type="entry name" value="TOPRIM_OLD"/>
</dbReference>
<sequence>MLIKFVEIRNFRKLKACRIDFSERETVFVGANNSGKTSAMDALILFLKEKAKISTKDFTLSNWKGINQIGKDWINISKDEQPILTIDNWQNFLPQLDVWLKVSSNEIHYINDLIPTLDWDGSELGVRLRFEPKNIESLYKDFIDSYNSAKTVSILAQNGDAKKNSLNLWPKTLWDFLERRLQGHFTVQAYLLDAKKIQNPIGGIAQPQELAPLTLPILNDPFKGLIKIDIINAQRGFSDPNSDGEEKPRNSGNLSVQLREYYTKHLNPYDQPNAADLEALQAMEDAKVSFDEKLSNSFDASLRELEGLNYPGFGGNPSIKIASKISAIDGLNHASAVQFELFKSEEGIIDYPLSLPEKYNGLGYQNLISMVFKLIRFRDEWMQVGKIHVQMSEEEESIEFQPLHLVLVEEPEAHLHAQVQQVFIKKAYDVLRKNDLLSKYKHFQTQLVVSTHSNHIAHEIQFTSLRYFKRRNAIKNDVPTSTVVNLSETFGTESDTTKFAKRYLKSTHCDLFFADAVILVEGPVERMLIPHFIKHFHTELSTCYIALLEIGGSHSHTLRPLLQELGITTLIITDIDSIDPDNKNSAVLPVKNKKYTSGNTTLNSWLPGRALIDDLLNSANNSLKESSEYPFRVAYQCPIQAKLENDKEMVEIFPYTFEIALAFRNVELFKKLKGKGLLRKISDAVNLPKVDEANEAMFQALKNGKKAEFALELLFLQDPESLKVPIYIEEGLNWLFKVLNNNSSR</sequence>
<accession>A0ABS5JBH1</accession>
<protein>
    <submittedName>
        <fullName evidence="3">AAA family ATPase</fullName>
    </submittedName>
</protein>
<evidence type="ECO:0000259" key="2">
    <source>
        <dbReference type="Pfam" id="PF20469"/>
    </source>
</evidence>
<dbReference type="EMBL" id="JAGTXB010000036">
    <property type="protein sequence ID" value="MBS0032413.1"/>
    <property type="molecule type" value="Genomic_DNA"/>
</dbReference>
<dbReference type="PANTHER" id="PTHR43581">
    <property type="entry name" value="ATP/GTP PHOSPHATASE"/>
    <property type="match status" value="1"/>
</dbReference>
<dbReference type="InterPro" id="IPR051396">
    <property type="entry name" value="Bact_Antivir_Def_Nuclease"/>
</dbReference>
<dbReference type="Pfam" id="PF13175">
    <property type="entry name" value="AAA_15"/>
    <property type="match status" value="1"/>
</dbReference>
<dbReference type="PANTHER" id="PTHR43581:SF2">
    <property type="entry name" value="EXCINUCLEASE ATPASE SUBUNIT"/>
    <property type="match status" value="1"/>
</dbReference>
<feature type="domain" description="Endonuclease GajA/Old nuclease/RecF-like AAA" evidence="1">
    <location>
        <begin position="1"/>
        <end position="457"/>
    </location>
</feature>
<organism evidence="3 4">
    <name type="scientific">Chitinophaga hostae</name>
    <dbReference type="NCBI Taxonomy" id="2831022"/>
    <lineage>
        <taxon>Bacteria</taxon>
        <taxon>Pseudomonadati</taxon>
        <taxon>Bacteroidota</taxon>
        <taxon>Chitinophagia</taxon>
        <taxon>Chitinophagales</taxon>
        <taxon>Chitinophagaceae</taxon>
        <taxon>Chitinophaga</taxon>
    </lineage>
</organism>
<gene>
    <name evidence="3" type="ORF">KE626_34090</name>
</gene>
<name>A0ABS5JBH1_9BACT</name>
<proteinExistence type="predicted"/>